<dbReference type="AlphaFoldDB" id="A0A8J9VHA6"/>
<reference evidence="2" key="1">
    <citation type="submission" date="2021-12" db="EMBL/GenBank/DDBJ databases">
        <authorList>
            <person name="Martin H S."/>
        </authorList>
    </citation>
    <scope>NUCLEOTIDE SEQUENCE</scope>
</reference>
<feature type="non-terminal residue" evidence="2">
    <location>
        <position position="116"/>
    </location>
</feature>
<dbReference type="Proteomes" id="UP000838878">
    <property type="component" value="Chromosome 9"/>
</dbReference>
<gene>
    <name evidence="2" type="ORF">BINO364_LOCUS16487</name>
</gene>
<dbReference type="EMBL" id="OV170229">
    <property type="protein sequence ID" value="CAH0731687.1"/>
    <property type="molecule type" value="Genomic_DNA"/>
</dbReference>
<proteinExistence type="predicted"/>
<dbReference type="OrthoDB" id="7367773at2759"/>
<name>A0A8J9VHA6_9NEOP</name>
<evidence type="ECO:0000256" key="1">
    <source>
        <dbReference type="SAM" id="SignalP"/>
    </source>
</evidence>
<evidence type="ECO:0000313" key="3">
    <source>
        <dbReference type="Proteomes" id="UP000838878"/>
    </source>
</evidence>
<keyword evidence="1" id="KW-0732">Signal</keyword>
<evidence type="ECO:0000313" key="2">
    <source>
        <dbReference type="EMBL" id="CAH0731687.1"/>
    </source>
</evidence>
<protein>
    <submittedName>
        <fullName evidence="2">Uncharacterized protein</fullName>
    </submittedName>
</protein>
<feature type="chain" id="PRO_5035427711" evidence="1">
    <location>
        <begin position="19"/>
        <end position="116"/>
    </location>
</feature>
<accession>A0A8J9VHA6</accession>
<keyword evidence="3" id="KW-1185">Reference proteome</keyword>
<feature type="signal peptide" evidence="1">
    <location>
        <begin position="1"/>
        <end position="18"/>
    </location>
</feature>
<organism evidence="2 3">
    <name type="scientific">Brenthis ino</name>
    <name type="common">lesser marbled fritillary</name>
    <dbReference type="NCBI Taxonomy" id="405034"/>
    <lineage>
        <taxon>Eukaryota</taxon>
        <taxon>Metazoa</taxon>
        <taxon>Ecdysozoa</taxon>
        <taxon>Arthropoda</taxon>
        <taxon>Hexapoda</taxon>
        <taxon>Insecta</taxon>
        <taxon>Pterygota</taxon>
        <taxon>Neoptera</taxon>
        <taxon>Endopterygota</taxon>
        <taxon>Lepidoptera</taxon>
        <taxon>Glossata</taxon>
        <taxon>Ditrysia</taxon>
        <taxon>Papilionoidea</taxon>
        <taxon>Nymphalidae</taxon>
        <taxon>Heliconiinae</taxon>
        <taxon>Argynnini</taxon>
        <taxon>Brenthis</taxon>
    </lineage>
</organism>
<sequence length="116" mass="13436">MALIKIVLLFALFAVISASKLCSTSEDKIEKDMEDFREFLSPKPEIEQKYPVVPGEISPLVPCQTKMSQMKREKRKIIRHAFIPPYLSRLGNDNIRNKCPIGYVRIAYKCLPEMYK</sequence>